<evidence type="ECO:0000313" key="3">
    <source>
        <dbReference type="Proteomes" id="UP000325577"/>
    </source>
</evidence>
<feature type="region of interest" description="Disordered" evidence="1">
    <location>
        <begin position="56"/>
        <end position="86"/>
    </location>
</feature>
<accession>A0A5J4ZYL9</accession>
<proteinExistence type="predicted"/>
<protein>
    <submittedName>
        <fullName evidence="2">Uncharacterized protein</fullName>
    </submittedName>
</protein>
<keyword evidence="3" id="KW-1185">Reference proteome</keyword>
<dbReference type="EMBL" id="CM018047">
    <property type="protein sequence ID" value="KAA8523923.1"/>
    <property type="molecule type" value="Genomic_DNA"/>
</dbReference>
<evidence type="ECO:0000256" key="1">
    <source>
        <dbReference type="SAM" id="MobiDB-lite"/>
    </source>
</evidence>
<dbReference type="Proteomes" id="UP000325577">
    <property type="component" value="Linkage Group LG4"/>
</dbReference>
<dbReference type="AlphaFoldDB" id="A0A5J4ZYL9"/>
<reference evidence="2 3" key="1">
    <citation type="submission" date="2019-09" db="EMBL/GenBank/DDBJ databases">
        <title>A chromosome-level genome assembly of the Chinese tupelo Nyssa sinensis.</title>
        <authorList>
            <person name="Yang X."/>
            <person name="Kang M."/>
            <person name="Yang Y."/>
            <person name="Xiong H."/>
            <person name="Wang M."/>
            <person name="Zhang Z."/>
            <person name="Wang Z."/>
            <person name="Wu H."/>
            <person name="Ma T."/>
            <person name="Liu J."/>
            <person name="Xi Z."/>
        </authorList>
    </citation>
    <scope>NUCLEOTIDE SEQUENCE [LARGE SCALE GENOMIC DNA]</scope>
    <source>
        <strain evidence="2">J267</strain>
        <tissue evidence="2">Leaf</tissue>
    </source>
</reference>
<gene>
    <name evidence="2" type="ORF">F0562_010346</name>
</gene>
<sequence length="114" mass="12711">MVHHHTMFMQPHHHSSVTLELYLIGSHLSKVRQGRDEVLIPVPMLLLFLLHEAQEGKTKGEGNQGRGEGKQGRGEGNQGRTKGSQVRMTCSSINAVVADNKWIDGEGKLIRFLM</sequence>
<organism evidence="2 3">
    <name type="scientific">Nyssa sinensis</name>
    <dbReference type="NCBI Taxonomy" id="561372"/>
    <lineage>
        <taxon>Eukaryota</taxon>
        <taxon>Viridiplantae</taxon>
        <taxon>Streptophyta</taxon>
        <taxon>Embryophyta</taxon>
        <taxon>Tracheophyta</taxon>
        <taxon>Spermatophyta</taxon>
        <taxon>Magnoliopsida</taxon>
        <taxon>eudicotyledons</taxon>
        <taxon>Gunneridae</taxon>
        <taxon>Pentapetalae</taxon>
        <taxon>asterids</taxon>
        <taxon>Cornales</taxon>
        <taxon>Nyssaceae</taxon>
        <taxon>Nyssa</taxon>
    </lineage>
</organism>
<name>A0A5J4ZYL9_9ASTE</name>
<evidence type="ECO:0000313" key="2">
    <source>
        <dbReference type="EMBL" id="KAA8523923.1"/>
    </source>
</evidence>